<dbReference type="EMBL" id="KN837110">
    <property type="protein sequence ID" value="KIJ45835.1"/>
    <property type="molecule type" value="Genomic_DNA"/>
</dbReference>
<keyword evidence="1" id="KW-0732">Signal</keyword>
<dbReference type="AlphaFoldDB" id="A0A0C9W2I2"/>
<protein>
    <submittedName>
        <fullName evidence="2">Uncharacterized protein</fullName>
    </submittedName>
</protein>
<dbReference type="HOGENOM" id="CLU_696704_0_0_1"/>
<sequence length="396" mass="42560">MFSISLSALVTGVIALNGLVSGRTIPNLNIRDEVVPAPVTFDDIVQAQTNIVQSATEAPYATDLQNMTNTFQNVIDDSNNLVGSLPFVSDGVNDPNGALWNTIQNVSLPASISERIFTKLFNQDLGTPMLAASSDANIISQLCSDFTMILDDIFHPLTSPTIDNVTQAIMDLQTAIQTTTLTAGASFQSFNTTVNQIVQTYDNKYTQLEFKDSSEVAEVKQQITTLQNNLKIENENEKLFIANIALDVFDSVASLVLFPDTTSDFMKAAATAVSGVEEVISTKDTIRDNITTLQGSLATLLEDETDLANAKAVLDTFPATVQQAAASSAALETIFNALASDWNATITWLRNTNADLNVAPVIARTYSQTGATIYSTLGPALGQWAADVFMFVGDNV</sequence>
<name>A0A0C9W2I2_SPHS4</name>
<evidence type="ECO:0000313" key="2">
    <source>
        <dbReference type="EMBL" id="KIJ45835.1"/>
    </source>
</evidence>
<evidence type="ECO:0000256" key="1">
    <source>
        <dbReference type="SAM" id="SignalP"/>
    </source>
</evidence>
<proteinExistence type="predicted"/>
<keyword evidence="3" id="KW-1185">Reference proteome</keyword>
<accession>A0A0C9W2I2</accession>
<feature type="chain" id="PRO_5002222064" evidence="1">
    <location>
        <begin position="23"/>
        <end position="396"/>
    </location>
</feature>
<evidence type="ECO:0000313" key="3">
    <source>
        <dbReference type="Proteomes" id="UP000054279"/>
    </source>
</evidence>
<dbReference type="Proteomes" id="UP000054279">
    <property type="component" value="Unassembled WGS sequence"/>
</dbReference>
<gene>
    <name evidence="2" type="ORF">M422DRAFT_66895</name>
</gene>
<dbReference type="Gene3D" id="1.20.1170.10">
    <property type="match status" value="1"/>
</dbReference>
<reference evidence="2 3" key="1">
    <citation type="submission" date="2014-06" db="EMBL/GenBank/DDBJ databases">
        <title>Evolutionary Origins and Diversification of the Mycorrhizal Mutualists.</title>
        <authorList>
            <consortium name="DOE Joint Genome Institute"/>
            <consortium name="Mycorrhizal Genomics Consortium"/>
            <person name="Kohler A."/>
            <person name="Kuo A."/>
            <person name="Nagy L.G."/>
            <person name="Floudas D."/>
            <person name="Copeland A."/>
            <person name="Barry K.W."/>
            <person name="Cichocki N."/>
            <person name="Veneault-Fourrey C."/>
            <person name="LaButti K."/>
            <person name="Lindquist E.A."/>
            <person name="Lipzen A."/>
            <person name="Lundell T."/>
            <person name="Morin E."/>
            <person name="Murat C."/>
            <person name="Riley R."/>
            <person name="Ohm R."/>
            <person name="Sun H."/>
            <person name="Tunlid A."/>
            <person name="Henrissat B."/>
            <person name="Grigoriev I.V."/>
            <person name="Hibbett D.S."/>
            <person name="Martin F."/>
        </authorList>
    </citation>
    <scope>NUCLEOTIDE SEQUENCE [LARGE SCALE GENOMIC DNA]</scope>
    <source>
        <strain evidence="2 3">SS14</strain>
    </source>
</reference>
<dbReference type="OrthoDB" id="3330559at2759"/>
<organism evidence="2 3">
    <name type="scientific">Sphaerobolus stellatus (strain SS14)</name>
    <dbReference type="NCBI Taxonomy" id="990650"/>
    <lineage>
        <taxon>Eukaryota</taxon>
        <taxon>Fungi</taxon>
        <taxon>Dikarya</taxon>
        <taxon>Basidiomycota</taxon>
        <taxon>Agaricomycotina</taxon>
        <taxon>Agaricomycetes</taxon>
        <taxon>Phallomycetidae</taxon>
        <taxon>Geastrales</taxon>
        <taxon>Sphaerobolaceae</taxon>
        <taxon>Sphaerobolus</taxon>
    </lineage>
</organism>
<feature type="signal peptide" evidence="1">
    <location>
        <begin position="1"/>
        <end position="22"/>
    </location>
</feature>